<reference evidence="2" key="1">
    <citation type="submission" date="2021-01" db="EMBL/GenBank/DDBJ databases">
        <authorList>
            <person name="Corre E."/>
            <person name="Pelletier E."/>
            <person name="Niang G."/>
            <person name="Scheremetjew M."/>
            <person name="Finn R."/>
            <person name="Kale V."/>
            <person name="Holt S."/>
            <person name="Cochrane G."/>
            <person name="Meng A."/>
            <person name="Brown T."/>
            <person name="Cohen L."/>
        </authorList>
    </citation>
    <scope>NUCLEOTIDE SEQUENCE</scope>
    <source>
        <strain evidence="2">NY070348D</strain>
    </source>
</reference>
<feature type="region of interest" description="Disordered" evidence="1">
    <location>
        <begin position="264"/>
        <end position="293"/>
    </location>
</feature>
<dbReference type="CDD" id="cd06093">
    <property type="entry name" value="PX_domain"/>
    <property type="match status" value="1"/>
</dbReference>
<protein>
    <recommendedName>
        <fullName evidence="3">PX domain-containing protein</fullName>
    </recommendedName>
</protein>
<sequence length="376" mass="41239">MNFASAGVEEDGNSALVDAPKACGPSAVPGVGESSIIDFDEYDEQNESAQEVNLPRSTLTEVSDDVINTENGNIMLGKQEISLEDISTKIPASILKTFEPDSTTLTSVSGKSQDSPVLKALVSGLAQALSGDSVVTAPVLYKGFEWLGRIAVKPDSLRGNIVVKYRTYRIQAQILAGGHVLPWKIGRVWRYSELRKLLVDDFQAVVRDHGLEKYYERIIDTFPKKTWQTRNTDETAEFRGSAMEVYISAIIQITSGIIEEREFAKGSKRNRRKSHNVDSTASTTGSESASGAVRGTSLRSLGFHGLDERKNSIDEITSDGLGDVMDIIVTKLLNIDRDLRHDISQLSQDLGALIASAPTDHCHVTKEFKLRPQQNL</sequence>
<dbReference type="EMBL" id="HBHK01020717">
    <property type="protein sequence ID" value="CAD9697287.1"/>
    <property type="molecule type" value="Transcribed_RNA"/>
</dbReference>
<feature type="compositionally biased region" description="Low complexity" evidence="1">
    <location>
        <begin position="279"/>
        <end position="292"/>
    </location>
</feature>
<accession>A0A7S2SEQ7</accession>
<gene>
    <name evidence="2" type="ORF">QSP1433_LOCUS13154</name>
</gene>
<proteinExistence type="predicted"/>
<name>A0A7S2SEQ7_9STRA</name>
<organism evidence="2">
    <name type="scientific">Mucochytrium quahogii</name>
    <dbReference type="NCBI Taxonomy" id="96639"/>
    <lineage>
        <taxon>Eukaryota</taxon>
        <taxon>Sar</taxon>
        <taxon>Stramenopiles</taxon>
        <taxon>Bigyra</taxon>
        <taxon>Labyrinthulomycetes</taxon>
        <taxon>Thraustochytrida</taxon>
        <taxon>Thraustochytriidae</taxon>
        <taxon>Mucochytrium</taxon>
    </lineage>
</organism>
<evidence type="ECO:0000313" key="2">
    <source>
        <dbReference type="EMBL" id="CAD9697287.1"/>
    </source>
</evidence>
<evidence type="ECO:0008006" key="3">
    <source>
        <dbReference type="Google" id="ProtNLM"/>
    </source>
</evidence>
<evidence type="ECO:0000256" key="1">
    <source>
        <dbReference type="SAM" id="MobiDB-lite"/>
    </source>
</evidence>
<dbReference type="AlphaFoldDB" id="A0A7S2SEQ7"/>